<dbReference type="InterPro" id="IPR002376">
    <property type="entry name" value="Formyl_transf_N"/>
</dbReference>
<dbReference type="GeneID" id="82320987"/>
<dbReference type="Pfam" id="PF00551">
    <property type="entry name" value="Formyl_trans_N"/>
    <property type="match status" value="1"/>
</dbReference>
<proteinExistence type="inferred from homology"/>
<feature type="binding site" evidence="4">
    <location>
        <begin position="104"/>
        <end position="107"/>
    </location>
    <ligand>
        <name>(6R)-10-formyltetrahydrofolate</name>
        <dbReference type="ChEBI" id="CHEBI:195366"/>
    </ligand>
</feature>
<comment type="function">
    <text evidence="4">Catalyzes the transfer of a formyl group from 10-formyltetrahydrofolate to 5-phospho-ribosyl-glycinamide (GAR), producing 5-phospho-ribosyl-N-formylglycinamide (FGAR) and tetrahydrofolate.</text>
</comment>
<dbReference type="Gene3D" id="3.40.50.170">
    <property type="entry name" value="Formyl transferase, N-terminal domain"/>
    <property type="match status" value="1"/>
</dbReference>
<comment type="caution">
    <text evidence="6">The sequence shown here is derived from an EMBL/GenBank/DDBJ whole genome shotgun (WGS) entry which is preliminary data.</text>
</comment>
<protein>
    <recommendedName>
        <fullName evidence="4">Phosphoribosylglycinamide formyltransferase</fullName>
        <ecNumber evidence="4">2.1.2.2</ecNumber>
    </recommendedName>
    <alternativeName>
        <fullName evidence="4">5'-phosphoribosylglycinamide transformylase</fullName>
    </alternativeName>
    <alternativeName>
        <fullName evidence="4">GAR transformylase</fullName>
        <shortName evidence="4">GART</shortName>
    </alternativeName>
</protein>
<feature type="domain" description="Formyl transferase N-terminal" evidence="5">
    <location>
        <begin position="6"/>
        <end position="194"/>
    </location>
</feature>
<feature type="site" description="Raises pKa of active site His" evidence="4">
    <location>
        <position position="157"/>
    </location>
</feature>
<dbReference type="GO" id="GO:0004644">
    <property type="term" value="F:phosphoribosylglycinamide formyltransferase activity"/>
    <property type="evidence" value="ECO:0007669"/>
    <property type="project" value="UniProtKB-UniRule"/>
</dbReference>
<dbReference type="UniPathway" id="UPA00074">
    <property type="reaction ID" value="UER00126"/>
</dbReference>
<dbReference type="PANTHER" id="PTHR43369:SF2">
    <property type="entry name" value="PHOSPHORIBOSYLGLYCINAMIDE FORMYLTRANSFERASE"/>
    <property type="match status" value="1"/>
</dbReference>
<dbReference type="InterPro" id="IPR036477">
    <property type="entry name" value="Formyl_transf_N_sf"/>
</dbReference>
<dbReference type="EC" id="2.1.2.2" evidence="4"/>
<dbReference type="SUPFAM" id="SSF53328">
    <property type="entry name" value="Formyltransferase"/>
    <property type="match status" value="1"/>
</dbReference>
<feature type="active site" description="Proton donor" evidence="4">
    <location>
        <position position="121"/>
    </location>
</feature>
<sequence length="211" mass="24220">MLTLIRCAILFSGNGSNMQHLIESLHHKRFKSTQENTTQEYEIEITLTLCNNPSAYGITRTKNLGIPCEILSHKNFATREDFDKAMIHILHIHKIRYVFLAGFMRILTPYFTQSFSIINIHPSFLPEHKGAHAIKDSFYSSASYGGVSVHWVNEELDGGEIILQEKVAKLPNESLEDFEYRIHECEYNLYPRAILSALNLRMQTEIDSTKG</sequence>
<organism evidence="6 7">
    <name type="scientific">Helicobacter japonicus</name>
    <dbReference type="NCBI Taxonomy" id="425400"/>
    <lineage>
        <taxon>Bacteria</taxon>
        <taxon>Pseudomonadati</taxon>
        <taxon>Campylobacterota</taxon>
        <taxon>Epsilonproteobacteria</taxon>
        <taxon>Campylobacterales</taxon>
        <taxon>Helicobacteraceae</taxon>
        <taxon>Helicobacter</taxon>
    </lineage>
</organism>
<comment type="catalytic activity">
    <reaction evidence="4">
        <text>N(1)-(5-phospho-beta-D-ribosyl)glycinamide + (6R)-10-formyltetrahydrofolate = N(2)-formyl-N(1)-(5-phospho-beta-D-ribosyl)glycinamide + (6S)-5,6,7,8-tetrahydrofolate + H(+)</text>
        <dbReference type="Rhea" id="RHEA:15053"/>
        <dbReference type="ChEBI" id="CHEBI:15378"/>
        <dbReference type="ChEBI" id="CHEBI:57453"/>
        <dbReference type="ChEBI" id="CHEBI:143788"/>
        <dbReference type="ChEBI" id="CHEBI:147286"/>
        <dbReference type="ChEBI" id="CHEBI:195366"/>
        <dbReference type="EC" id="2.1.2.2"/>
    </reaction>
</comment>
<keyword evidence="7" id="KW-1185">Reference proteome</keyword>
<dbReference type="CDD" id="cd08645">
    <property type="entry name" value="FMT_core_GART"/>
    <property type="match status" value="1"/>
</dbReference>
<feature type="binding site" evidence="4">
    <location>
        <position position="119"/>
    </location>
    <ligand>
        <name>(6R)-10-formyltetrahydrofolate</name>
        <dbReference type="ChEBI" id="CHEBI:195366"/>
    </ligand>
</feature>
<evidence type="ECO:0000256" key="1">
    <source>
        <dbReference type="ARBA" id="ARBA00005054"/>
    </source>
</evidence>
<evidence type="ECO:0000313" key="7">
    <source>
        <dbReference type="Proteomes" id="UP000029707"/>
    </source>
</evidence>
<dbReference type="NCBIfam" id="TIGR00639">
    <property type="entry name" value="PurN"/>
    <property type="match status" value="1"/>
</dbReference>
<dbReference type="RefSeq" id="WP_084707952.1">
    <property type="nucleotide sequence ID" value="NZ_CAJUDB010000004.1"/>
</dbReference>
<dbReference type="InterPro" id="IPR004607">
    <property type="entry name" value="GART"/>
</dbReference>
<dbReference type="GO" id="GO:0005737">
    <property type="term" value="C:cytoplasm"/>
    <property type="evidence" value="ECO:0007669"/>
    <property type="project" value="TreeGrafter"/>
</dbReference>
<comment type="similarity">
    <text evidence="4">Belongs to the GART family.</text>
</comment>
<dbReference type="OrthoDB" id="9806170at2"/>
<feature type="binding site" evidence="4">
    <location>
        <begin position="15"/>
        <end position="17"/>
    </location>
    <ligand>
        <name>N(1)-(5-phospho-beta-D-ribosyl)glycinamide</name>
        <dbReference type="ChEBI" id="CHEBI:143788"/>
    </ligand>
</feature>
<dbReference type="Proteomes" id="UP000029707">
    <property type="component" value="Unassembled WGS sequence"/>
</dbReference>
<reference evidence="6 7" key="1">
    <citation type="journal article" date="2014" name="Genome Announc.">
        <title>Draft genome sequences of eight enterohepatic helicobacter species isolated from both laboratory and wild rodents.</title>
        <authorList>
            <person name="Sheh A."/>
            <person name="Shen Z."/>
            <person name="Fox J.G."/>
        </authorList>
    </citation>
    <scope>NUCLEOTIDE SEQUENCE [LARGE SCALE GENOMIC DNA]</scope>
    <source>
        <strain evidence="6 7">MIT 01-6451</strain>
    </source>
</reference>
<dbReference type="EMBL" id="JRMQ02000001">
    <property type="protein sequence ID" value="TLE03228.1"/>
    <property type="molecule type" value="Genomic_DNA"/>
</dbReference>
<dbReference type="AlphaFoldDB" id="A0A4U8TVW0"/>
<keyword evidence="3 4" id="KW-0658">Purine biosynthesis</keyword>
<comment type="pathway">
    <text evidence="1 4">Purine metabolism; IMP biosynthesis via de novo pathway; N(2)-formyl-N(1)-(5-phospho-D-ribosyl)glycinamide from N(1)-(5-phospho-D-ribosyl)glycinamide (10-formyl THF route): step 1/1.</text>
</comment>
<feature type="binding site" evidence="4">
    <location>
        <position position="79"/>
    </location>
    <ligand>
        <name>(6R)-10-formyltetrahydrofolate</name>
        <dbReference type="ChEBI" id="CHEBI:195366"/>
    </ligand>
</feature>
<evidence type="ECO:0000256" key="3">
    <source>
        <dbReference type="ARBA" id="ARBA00022755"/>
    </source>
</evidence>
<dbReference type="PANTHER" id="PTHR43369">
    <property type="entry name" value="PHOSPHORIBOSYLGLYCINAMIDE FORMYLTRANSFERASE"/>
    <property type="match status" value="1"/>
</dbReference>
<evidence type="ECO:0000256" key="4">
    <source>
        <dbReference type="HAMAP-Rule" id="MF_01930"/>
    </source>
</evidence>
<dbReference type="STRING" id="425400.LS65_07570"/>
<evidence type="ECO:0000313" key="6">
    <source>
        <dbReference type="EMBL" id="TLE03228.1"/>
    </source>
</evidence>
<dbReference type="GO" id="GO:0006189">
    <property type="term" value="P:'de novo' IMP biosynthetic process"/>
    <property type="evidence" value="ECO:0007669"/>
    <property type="project" value="UniProtKB-UniRule"/>
</dbReference>
<evidence type="ECO:0000256" key="2">
    <source>
        <dbReference type="ARBA" id="ARBA00022679"/>
    </source>
</evidence>
<gene>
    <name evidence="4 6" type="primary">purN</name>
    <name evidence="6" type="ORF">LS65_000150</name>
</gene>
<evidence type="ECO:0000259" key="5">
    <source>
        <dbReference type="Pfam" id="PF00551"/>
    </source>
</evidence>
<keyword evidence="2 4" id="KW-0808">Transferase</keyword>
<accession>A0A4U8TVW0</accession>
<name>A0A4U8TVW0_9HELI</name>
<dbReference type="HAMAP" id="MF_01930">
    <property type="entry name" value="PurN"/>
    <property type="match status" value="1"/>
</dbReference>